<reference evidence="1" key="1">
    <citation type="submission" date="2016-04" db="EMBL/GenBank/DDBJ databases">
        <authorList>
            <person name="Evans L.H."/>
            <person name="Alamgir A."/>
            <person name="Owens N."/>
            <person name="Weber N.D."/>
            <person name="Virtaneva K."/>
            <person name="Barbian K."/>
            <person name="Babar A."/>
            <person name="Rosenke K."/>
        </authorList>
    </citation>
    <scope>NUCLEOTIDE SEQUENCE [LARGE SCALE GENOMIC DNA]</scope>
    <source>
        <strain evidence="1">CBS 101.48</strain>
    </source>
</reference>
<organism evidence="1">
    <name type="scientific">Absidia glauca</name>
    <name type="common">Pin mould</name>
    <dbReference type="NCBI Taxonomy" id="4829"/>
    <lineage>
        <taxon>Eukaryota</taxon>
        <taxon>Fungi</taxon>
        <taxon>Fungi incertae sedis</taxon>
        <taxon>Mucoromycota</taxon>
        <taxon>Mucoromycotina</taxon>
        <taxon>Mucoromycetes</taxon>
        <taxon>Mucorales</taxon>
        <taxon>Cunninghamellaceae</taxon>
        <taxon>Absidia</taxon>
    </lineage>
</organism>
<proteinExistence type="predicted"/>
<dbReference type="EMBL" id="LT554730">
    <property type="protein sequence ID" value="SAM07161.1"/>
    <property type="molecule type" value="Genomic_DNA"/>
</dbReference>
<keyword evidence="2" id="KW-1185">Reference proteome</keyword>
<dbReference type="InParanoid" id="A0A163MP63"/>
<sequence>MHELIVYLEPNRTCALRHCLDQFLLETAPRFYLSTAIKYPPHVSVTGFFKVNSQLELNSILAAYDGALTSTNDFPTASLTPLLVPTTPPTALSSKHLLLPVTVPACLHDRLTQCAYDINKAMSVHIRPKRMDHISLAYWDEPQATPLETDAWLAWCNGPEMETMKQEMMHQLGSIDDSDTSWAIVLYERIHQGTAVGEKHQFQELSRWLIS</sequence>
<gene>
    <name evidence="1" type="primary">ABSGL_12800.1 scaffold 13517</name>
</gene>
<evidence type="ECO:0008006" key="3">
    <source>
        <dbReference type="Google" id="ProtNLM"/>
    </source>
</evidence>
<name>A0A163MP63_ABSGL</name>
<dbReference type="OMA" id="GCHITMT"/>
<dbReference type="Proteomes" id="UP000078561">
    <property type="component" value="Unassembled WGS sequence"/>
</dbReference>
<evidence type="ECO:0000313" key="2">
    <source>
        <dbReference type="Proteomes" id="UP000078561"/>
    </source>
</evidence>
<accession>A0A163MP63</accession>
<protein>
    <recommendedName>
        <fullName evidence="3">2',3'-cyclic-nucleotide 3'-phosphodiesterase</fullName>
    </recommendedName>
</protein>
<dbReference type="OrthoDB" id="2110229at2759"/>
<evidence type="ECO:0000313" key="1">
    <source>
        <dbReference type="EMBL" id="SAM07161.1"/>
    </source>
</evidence>
<dbReference type="AlphaFoldDB" id="A0A163MP63"/>